<evidence type="ECO:0000256" key="8">
    <source>
        <dbReference type="ARBA" id="ARBA00023136"/>
    </source>
</evidence>
<dbReference type="Pfam" id="PF00664">
    <property type="entry name" value="ABC_membrane"/>
    <property type="match status" value="1"/>
</dbReference>
<sequence length="118" mass="13938">MRKQMQYKDERVKAMNEILSGMKIIKLYAWEEAFQKQIDSIRSKELRTLKRIRYINCILQVLWTLAPFLVSFITFGLYVIIDENNSLTASKAFVSLSLFNILRFPLTMLPMLINLIIM</sequence>
<dbReference type="Proteomes" id="UP000616769">
    <property type="component" value="Unassembled WGS sequence"/>
</dbReference>
<reference evidence="9 10" key="1">
    <citation type="journal article" date="2015" name="Parasit. Vectors">
        <title>Draft genome of the scabies mite.</title>
        <authorList>
            <person name="Rider S.D.Jr."/>
            <person name="Morgan M.S."/>
            <person name="Arlian L.G."/>
        </authorList>
    </citation>
    <scope>NUCLEOTIDE SEQUENCE [LARGE SCALE GENOMIC DNA]</scope>
    <source>
        <strain evidence="9">Arlian Lab</strain>
    </source>
</reference>
<dbReference type="PROSITE" id="PS50929">
    <property type="entry name" value="ABC_TM1F"/>
    <property type="match status" value="1"/>
</dbReference>
<evidence type="ECO:0000256" key="2">
    <source>
        <dbReference type="ARBA" id="ARBA00022448"/>
    </source>
</evidence>
<dbReference type="VEuPathDB" id="VectorBase:SSCA003226"/>
<accession>A0A132AJ18</accession>
<evidence type="ECO:0000256" key="3">
    <source>
        <dbReference type="ARBA" id="ARBA00022692"/>
    </source>
</evidence>
<dbReference type="InterPro" id="IPR036640">
    <property type="entry name" value="ABC1_TM_sf"/>
</dbReference>
<comment type="subcellular location">
    <subcellularLocation>
        <location evidence="1">Endomembrane system</location>
        <topology evidence="1">Multi-pass membrane protein</topology>
    </subcellularLocation>
</comment>
<dbReference type="GO" id="GO:0016020">
    <property type="term" value="C:membrane"/>
    <property type="evidence" value="ECO:0007669"/>
    <property type="project" value="InterPro"/>
</dbReference>
<evidence type="ECO:0000313" key="9">
    <source>
        <dbReference type="EMBL" id="KPM10923.1"/>
    </source>
</evidence>
<gene>
    <name evidence="9" type="ORF">QR98_0094880</name>
</gene>
<dbReference type="GO" id="GO:0005524">
    <property type="term" value="F:ATP binding"/>
    <property type="evidence" value="ECO:0007669"/>
    <property type="project" value="UniProtKB-KW"/>
</dbReference>
<dbReference type="SUPFAM" id="SSF90123">
    <property type="entry name" value="ABC transporter transmembrane region"/>
    <property type="match status" value="1"/>
</dbReference>
<feature type="non-terminal residue" evidence="9">
    <location>
        <position position="118"/>
    </location>
</feature>
<dbReference type="GO" id="GO:0140359">
    <property type="term" value="F:ABC-type transporter activity"/>
    <property type="evidence" value="ECO:0007669"/>
    <property type="project" value="InterPro"/>
</dbReference>
<keyword evidence="8" id="KW-0472">Membrane</keyword>
<name>A0A132AJ18_SARSC</name>
<evidence type="ECO:0000256" key="6">
    <source>
        <dbReference type="ARBA" id="ARBA00022840"/>
    </source>
</evidence>
<dbReference type="EMBL" id="JXLN01016075">
    <property type="protein sequence ID" value="KPM10923.1"/>
    <property type="molecule type" value="Genomic_DNA"/>
</dbReference>
<dbReference type="InterPro" id="IPR011527">
    <property type="entry name" value="ABC1_TM_dom"/>
</dbReference>
<organism evidence="9 10">
    <name type="scientific">Sarcoptes scabiei</name>
    <name type="common">Itch mite</name>
    <name type="synonym">Acarus scabiei</name>
    <dbReference type="NCBI Taxonomy" id="52283"/>
    <lineage>
        <taxon>Eukaryota</taxon>
        <taxon>Metazoa</taxon>
        <taxon>Ecdysozoa</taxon>
        <taxon>Arthropoda</taxon>
        <taxon>Chelicerata</taxon>
        <taxon>Arachnida</taxon>
        <taxon>Acari</taxon>
        <taxon>Acariformes</taxon>
        <taxon>Sarcoptiformes</taxon>
        <taxon>Astigmata</taxon>
        <taxon>Psoroptidia</taxon>
        <taxon>Sarcoptoidea</taxon>
        <taxon>Sarcoptidae</taxon>
        <taxon>Sarcoptinae</taxon>
        <taxon>Sarcoptes</taxon>
    </lineage>
</organism>
<dbReference type="OrthoDB" id="6412548at2759"/>
<keyword evidence="7" id="KW-1133">Transmembrane helix</keyword>
<dbReference type="Gene3D" id="1.20.1560.10">
    <property type="entry name" value="ABC transporter type 1, transmembrane domain"/>
    <property type="match status" value="1"/>
</dbReference>
<keyword evidence="5" id="KW-0547">Nucleotide-binding</keyword>
<evidence type="ECO:0000313" key="10">
    <source>
        <dbReference type="Proteomes" id="UP000616769"/>
    </source>
</evidence>
<keyword evidence="3" id="KW-0812">Transmembrane</keyword>
<proteinExistence type="predicted"/>
<dbReference type="AlphaFoldDB" id="A0A132AJ18"/>
<dbReference type="GO" id="GO:0012505">
    <property type="term" value="C:endomembrane system"/>
    <property type="evidence" value="ECO:0007669"/>
    <property type="project" value="UniProtKB-SubCell"/>
</dbReference>
<keyword evidence="4" id="KW-0677">Repeat</keyword>
<comment type="caution">
    <text evidence="9">The sequence shown here is derived from an EMBL/GenBank/DDBJ whole genome shotgun (WGS) entry which is preliminary data.</text>
</comment>
<evidence type="ECO:0000256" key="5">
    <source>
        <dbReference type="ARBA" id="ARBA00022741"/>
    </source>
</evidence>
<dbReference type="PANTHER" id="PTHR24223">
    <property type="entry name" value="ATP-BINDING CASSETTE SUB-FAMILY C"/>
    <property type="match status" value="1"/>
</dbReference>
<dbReference type="PANTHER" id="PTHR24223:SF443">
    <property type="entry name" value="MULTIDRUG-RESISTANCE LIKE PROTEIN 1, ISOFORM I"/>
    <property type="match status" value="1"/>
</dbReference>
<evidence type="ECO:0000256" key="7">
    <source>
        <dbReference type="ARBA" id="ARBA00022989"/>
    </source>
</evidence>
<evidence type="ECO:0000256" key="1">
    <source>
        <dbReference type="ARBA" id="ARBA00004127"/>
    </source>
</evidence>
<keyword evidence="6" id="KW-0067">ATP-binding</keyword>
<protein>
    <submittedName>
        <fullName evidence="9">ABC transporter sub-family C-like protein 10</fullName>
    </submittedName>
</protein>
<evidence type="ECO:0000256" key="4">
    <source>
        <dbReference type="ARBA" id="ARBA00022737"/>
    </source>
</evidence>
<dbReference type="InterPro" id="IPR050173">
    <property type="entry name" value="ABC_transporter_C-like"/>
</dbReference>
<keyword evidence="2" id="KW-0813">Transport</keyword>